<dbReference type="Proteomes" id="UP001589793">
    <property type="component" value="Unassembled WGS sequence"/>
</dbReference>
<dbReference type="SUPFAM" id="SSF52540">
    <property type="entry name" value="P-loop containing nucleoside triphosphate hydrolases"/>
    <property type="match status" value="1"/>
</dbReference>
<dbReference type="Gene3D" id="3.90.79.10">
    <property type="entry name" value="Nucleoside Triphosphate Pyrophosphohydrolase"/>
    <property type="match status" value="1"/>
</dbReference>
<keyword evidence="2" id="KW-0378">Hydrolase</keyword>
<comment type="caution">
    <text evidence="4">The sequence shown here is derived from an EMBL/GenBank/DDBJ whole genome shotgun (WGS) entry which is preliminary data.</text>
</comment>
<dbReference type="Pfam" id="PF00293">
    <property type="entry name" value="NUDIX"/>
    <property type="match status" value="1"/>
</dbReference>
<feature type="domain" description="Nudix hydrolase" evidence="3">
    <location>
        <begin position="219"/>
        <end position="353"/>
    </location>
</feature>
<dbReference type="PROSITE" id="PS00893">
    <property type="entry name" value="NUDIX_BOX"/>
    <property type="match status" value="1"/>
</dbReference>
<evidence type="ECO:0000313" key="4">
    <source>
        <dbReference type="EMBL" id="MFC0675061.1"/>
    </source>
</evidence>
<dbReference type="InterPro" id="IPR000086">
    <property type="entry name" value="NUDIX_hydrolase_dom"/>
</dbReference>
<dbReference type="Gene3D" id="3.40.50.300">
    <property type="entry name" value="P-loop containing nucleotide triphosphate hydrolases"/>
    <property type="match status" value="1"/>
</dbReference>
<accession>A0ABV6RE74</accession>
<keyword evidence="5" id="KW-1185">Reference proteome</keyword>
<dbReference type="PANTHER" id="PTHR43046">
    <property type="entry name" value="GDP-MANNOSE MANNOSYL HYDROLASE"/>
    <property type="match status" value="1"/>
</dbReference>
<gene>
    <name evidence="4" type="ORF">ACFFF6_13930</name>
</gene>
<dbReference type="SUPFAM" id="SSF55811">
    <property type="entry name" value="Nudix"/>
    <property type="match status" value="1"/>
</dbReference>
<comment type="cofactor">
    <cofactor evidence="1">
        <name>Mg(2+)</name>
        <dbReference type="ChEBI" id="CHEBI:18420"/>
    </cofactor>
</comment>
<organism evidence="4 5">
    <name type="scientific">Brachybacterium hainanense</name>
    <dbReference type="NCBI Taxonomy" id="1541174"/>
    <lineage>
        <taxon>Bacteria</taxon>
        <taxon>Bacillati</taxon>
        <taxon>Actinomycetota</taxon>
        <taxon>Actinomycetes</taxon>
        <taxon>Micrococcales</taxon>
        <taxon>Dermabacteraceae</taxon>
        <taxon>Brachybacterium</taxon>
    </lineage>
</organism>
<protein>
    <submittedName>
        <fullName evidence="4">NUDIX domain-containing protein</fullName>
    </submittedName>
</protein>
<proteinExistence type="predicted"/>
<evidence type="ECO:0000313" key="5">
    <source>
        <dbReference type="Proteomes" id="UP001589793"/>
    </source>
</evidence>
<dbReference type="CDD" id="cd04690">
    <property type="entry name" value="NUDIX_Hydrolase"/>
    <property type="match status" value="1"/>
</dbReference>
<reference evidence="4 5" key="1">
    <citation type="submission" date="2024-09" db="EMBL/GenBank/DDBJ databases">
        <authorList>
            <person name="Sun Q."/>
            <person name="Mori K."/>
        </authorList>
    </citation>
    <scope>NUCLEOTIDE SEQUENCE [LARGE SCALE GENOMIC DNA]</scope>
    <source>
        <strain evidence="4 5">CICC 10874</strain>
    </source>
</reference>
<evidence type="ECO:0000256" key="1">
    <source>
        <dbReference type="ARBA" id="ARBA00001946"/>
    </source>
</evidence>
<sequence length="360" mass="38548">MIDPAPRPRPPRRIVLVAGPSGSGKGMMARRSGLPLVALDDFYRDEDDPGLPRRFGIVDWDDPASWNEGEALAALTALAHDGAADLPEYSIPRSRRTGSTRLALGEERLIVAEGIFAARLLPPLAALGLLADALVLDRPTPLVFGLRLARDLRDSRKPPLTLLRRGWGLAGDQAGDIAAWTAAGMRPVGLHEGVRALRSLADLAEAEQHHAAAGGAETVLRIAAVCFLREGPSGPELLSVRKRGTGSYMQVGGKLEPGEDAAEAAVREVLEELDVALDPEDLELLGRFDEVAANEPGTRVEASVFLAPPDVLPRDVAVQAELEDLFWCPLDADAAGRRLAPLMTRHILPHLRSLLSEPSA</sequence>
<dbReference type="InterPro" id="IPR015797">
    <property type="entry name" value="NUDIX_hydrolase-like_dom_sf"/>
</dbReference>
<evidence type="ECO:0000256" key="2">
    <source>
        <dbReference type="ARBA" id="ARBA00022801"/>
    </source>
</evidence>
<dbReference type="InterPro" id="IPR020084">
    <property type="entry name" value="NUDIX_hydrolase_CS"/>
</dbReference>
<dbReference type="PROSITE" id="PS51462">
    <property type="entry name" value="NUDIX"/>
    <property type="match status" value="1"/>
</dbReference>
<dbReference type="EMBL" id="JBHLSV010000018">
    <property type="protein sequence ID" value="MFC0675061.1"/>
    <property type="molecule type" value="Genomic_DNA"/>
</dbReference>
<dbReference type="InterPro" id="IPR027417">
    <property type="entry name" value="P-loop_NTPase"/>
</dbReference>
<dbReference type="PANTHER" id="PTHR43046:SF2">
    <property type="entry name" value="8-OXO-DGTP DIPHOSPHATASE-RELATED"/>
    <property type="match status" value="1"/>
</dbReference>
<name>A0ABV6RE74_9MICO</name>
<evidence type="ECO:0000259" key="3">
    <source>
        <dbReference type="PROSITE" id="PS51462"/>
    </source>
</evidence>
<dbReference type="RefSeq" id="WP_376981733.1">
    <property type="nucleotide sequence ID" value="NZ_JBHLSV010000018.1"/>
</dbReference>